<keyword evidence="1" id="KW-1185">Reference proteome</keyword>
<dbReference type="WBParaSite" id="nRc.2.0.1.t34961-RA">
    <property type="protein sequence ID" value="nRc.2.0.1.t34961-RA"/>
    <property type="gene ID" value="nRc.2.0.1.g34961"/>
</dbReference>
<accession>A0A915K8E7</accession>
<name>A0A915K8E7_ROMCU</name>
<evidence type="ECO:0000313" key="1">
    <source>
        <dbReference type="Proteomes" id="UP000887565"/>
    </source>
</evidence>
<protein>
    <submittedName>
        <fullName evidence="2">Uncharacterized protein</fullName>
    </submittedName>
</protein>
<proteinExistence type="predicted"/>
<reference evidence="2" key="1">
    <citation type="submission" date="2022-11" db="UniProtKB">
        <authorList>
            <consortium name="WormBaseParasite"/>
        </authorList>
    </citation>
    <scope>IDENTIFICATION</scope>
</reference>
<dbReference type="AlphaFoldDB" id="A0A915K8E7"/>
<dbReference type="Proteomes" id="UP000887565">
    <property type="component" value="Unplaced"/>
</dbReference>
<sequence length="65" mass="7419">MTSIHFELLNHECRDVYNELNERSCGGCREKIKNDTIVEVLCVCYFGEAACPNGRPQHCNPLMLC</sequence>
<organism evidence="1 2">
    <name type="scientific">Romanomermis culicivorax</name>
    <name type="common">Nematode worm</name>
    <dbReference type="NCBI Taxonomy" id="13658"/>
    <lineage>
        <taxon>Eukaryota</taxon>
        <taxon>Metazoa</taxon>
        <taxon>Ecdysozoa</taxon>
        <taxon>Nematoda</taxon>
        <taxon>Enoplea</taxon>
        <taxon>Dorylaimia</taxon>
        <taxon>Mermithida</taxon>
        <taxon>Mermithoidea</taxon>
        <taxon>Mermithidae</taxon>
        <taxon>Romanomermis</taxon>
    </lineage>
</organism>
<evidence type="ECO:0000313" key="2">
    <source>
        <dbReference type="WBParaSite" id="nRc.2.0.1.t34961-RA"/>
    </source>
</evidence>